<evidence type="ECO:0000313" key="2">
    <source>
        <dbReference type="EMBL" id="MDE8653339.1"/>
    </source>
</evidence>
<evidence type="ECO:0000256" key="1">
    <source>
        <dbReference type="SAM" id="SignalP"/>
    </source>
</evidence>
<dbReference type="RefSeq" id="WP_275229451.1">
    <property type="nucleotide sequence ID" value="NZ_JARESE010000059.1"/>
</dbReference>
<dbReference type="EMBL" id="JARESE010000059">
    <property type="protein sequence ID" value="MDE8653339.1"/>
    <property type="molecule type" value="Genomic_DNA"/>
</dbReference>
<proteinExistence type="predicted"/>
<dbReference type="Proteomes" id="UP001216253">
    <property type="component" value="Unassembled WGS sequence"/>
</dbReference>
<evidence type="ECO:0000313" key="3">
    <source>
        <dbReference type="Proteomes" id="UP001216253"/>
    </source>
</evidence>
<keyword evidence="1" id="KW-0732">Signal</keyword>
<gene>
    <name evidence="2" type="ORF">PYV00_16690</name>
</gene>
<reference evidence="2 3" key="1">
    <citation type="submission" date="2023-03" db="EMBL/GenBank/DDBJ databases">
        <title>NovoSphingobium album sp. nov. isolated from polycyclic aromatic hydrocarbons- and heavy-metal polluted soil.</title>
        <authorList>
            <person name="Liu Z."/>
            <person name="Wang K."/>
        </authorList>
    </citation>
    <scope>NUCLEOTIDE SEQUENCE [LARGE SCALE GENOMIC DNA]</scope>
    <source>
        <strain evidence="2 3">H3SJ31-1</strain>
    </source>
</reference>
<comment type="caution">
    <text evidence="2">The sequence shown here is derived from an EMBL/GenBank/DDBJ whole genome shotgun (WGS) entry which is preliminary data.</text>
</comment>
<feature type="signal peptide" evidence="1">
    <location>
        <begin position="1"/>
        <end position="20"/>
    </location>
</feature>
<feature type="chain" id="PRO_5047098557" description="DUF2946 domain-containing protein" evidence="1">
    <location>
        <begin position="21"/>
        <end position="103"/>
    </location>
</feature>
<accession>A0ABT5WTY8</accession>
<organism evidence="2 3">
    <name type="scientific">Novosphingobium album</name>
    <name type="common">ex Liu et al. 2023</name>
    <dbReference type="NCBI Taxonomy" id="3031130"/>
    <lineage>
        <taxon>Bacteria</taxon>
        <taxon>Pseudomonadati</taxon>
        <taxon>Pseudomonadota</taxon>
        <taxon>Alphaproteobacteria</taxon>
        <taxon>Sphingomonadales</taxon>
        <taxon>Sphingomonadaceae</taxon>
        <taxon>Novosphingobium</taxon>
    </lineage>
</organism>
<name>A0ABT5WTY8_9SPHN</name>
<sequence>MIRRVLTLLLVVCLTLPALAMSGHGMAMPAPRAPAVHAMGHDAGHRPTMPQAERKDCIGCVTPLRAEPALSDSADLSGARYRFGDDRRFVAALAAPETPPPRA</sequence>
<evidence type="ECO:0008006" key="4">
    <source>
        <dbReference type="Google" id="ProtNLM"/>
    </source>
</evidence>
<keyword evidence="3" id="KW-1185">Reference proteome</keyword>
<protein>
    <recommendedName>
        <fullName evidence="4">DUF2946 domain-containing protein</fullName>
    </recommendedName>
</protein>